<dbReference type="EMBL" id="MU393462">
    <property type="protein sequence ID" value="KAI4866156.1"/>
    <property type="molecule type" value="Genomic_DNA"/>
</dbReference>
<reference evidence="1 2" key="1">
    <citation type="journal article" date="2022" name="New Phytol.">
        <title>Ecological generalism drives hyperdiversity of secondary metabolite gene clusters in xylarialean endophytes.</title>
        <authorList>
            <person name="Franco M.E.E."/>
            <person name="Wisecaver J.H."/>
            <person name="Arnold A.E."/>
            <person name="Ju Y.M."/>
            <person name="Slot J.C."/>
            <person name="Ahrendt S."/>
            <person name="Moore L.P."/>
            <person name="Eastman K.E."/>
            <person name="Scott K."/>
            <person name="Konkel Z."/>
            <person name="Mondo S.J."/>
            <person name="Kuo A."/>
            <person name="Hayes R.D."/>
            <person name="Haridas S."/>
            <person name="Andreopoulos B."/>
            <person name="Riley R."/>
            <person name="LaButti K."/>
            <person name="Pangilinan J."/>
            <person name="Lipzen A."/>
            <person name="Amirebrahimi M."/>
            <person name="Yan J."/>
            <person name="Adam C."/>
            <person name="Keymanesh K."/>
            <person name="Ng V."/>
            <person name="Louie K."/>
            <person name="Northen T."/>
            <person name="Drula E."/>
            <person name="Henrissat B."/>
            <person name="Hsieh H.M."/>
            <person name="Youens-Clark K."/>
            <person name="Lutzoni F."/>
            <person name="Miadlikowska J."/>
            <person name="Eastwood D.C."/>
            <person name="Hamelin R.C."/>
            <person name="Grigoriev I.V."/>
            <person name="U'Ren J.M."/>
        </authorList>
    </citation>
    <scope>NUCLEOTIDE SEQUENCE [LARGE SCALE GENOMIC DNA]</scope>
    <source>
        <strain evidence="1 2">CBS 119005</strain>
    </source>
</reference>
<gene>
    <name evidence="1" type="ORF">F4820DRAFT_265259</name>
</gene>
<evidence type="ECO:0000313" key="1">
    <source>
        <dbReference type="EMBL" id="KAI4866156.1"/>
    </source>
</evidence>
<dbReference type="Proteomes" id="UP001497700">
    <property type="component" value="Unassembled WGS sequence"/>
</dbReference>
<proteinExistence type="predicted"/>
<accession>A0ACB9Z462</accession>
<sequence length="260" mass="29891">MTDSANARDRPASHNGRGIEEILQVIQTLKDANIISCIVGGKALLYYGVHRMPTDWHVCVPNDQFLNASAIFTRLSDAYEPGPKILPQIKSLLHTYPRFKQKGVDFSFYIMPASEYFVADLDETMIEHSRNNVPYPKLEDFAQSLVTTQRWPELAQLIDGMNLDEEWGPAHLHLDMPSQAETDYVVAKNIKYRSFQDEFPGSNLRVGTLAEKPIDRTKKWQSLVEAKQNRMKPHLSKERYATQFRRKGSQDPRLREDRAV</sequence>
<name>A0ACB9Z462_9PEZI</name>
<comment type="caution">
    <text evidence="1">The sequence shown here is derived from an EMBL/GenBank/DDBJ whole genome shotgun (WGS) entry which is preliminary data.</text>
</comment>
<keyword evidence="2" id="KW-1185">Reference proteome</keyword>
<organism evidence="1 2">
    <name type="scientific">Hypoxylon rubiginosum</name>
    <dbReference type="NCBI Taxonomy" id="110542"/>
    <lineage>
        <taxon>Eukaryota</taxon>
        <taxon>Fungi</taxon>
        <taxon>Dikarya</taxon>
        <taxon>Ascomycota</taxon>
        <taxon>Pezizomycotina</taxon>
        <taxon>Sordariomycetes</taxon>
        <taxon>Xylariomycetidae</taxon>
        <taxon>Xylariales</taxon>
        <taxon>Hypoxylaceae</taxon>
        <taxon>Hypoxylon</taxon>
    </lineage>
</organism>
<protein>
    <submittedName>
        <fullName evidence="1">Uncharacterized protein</fullName>
    </submittedName>
</protein>
<evidence type="ECO:0000313" key="2">
    <source>
        <dbReference type="Proteomes" id="UP001497700"/>
    </source>
</evidence>